<comment type="caution">
    <text evidence="2">The sequence shown here is derived from an EMBL/GenBank/DDBJ whole genome shotgun (WGS) entry which is preliminary data.</text>
</comment>
<sequence length="135" mass="14774">MLTGKSGDKSSGKPSRQLLFSEALHHSHPPAPARDAQPSTSPTVTDIAEHGTTMDLSLQEITAVGCRLEGMDSAISALASETKSIWLDIAGFQPRFSDRQQCVVTVEDHLNTALDRDRELLFLRSKLVDLEEEES</sequence>
<feature type="region of interest" description="Disordered" evidence="1">
    <location>
        <begin position="1"/>
        <end position="46"/>
    </location>
</feature>
<evidence type="ECO:0000313" key="3">
    <source>
        <dbReference type="Proteomes" id="UP001066276"/>
    </source>
</evidence>
<dbReference type="EMBL" id="JANPWB010000007">
    <property type="protein sequence ID" value="KAJ1170780.1"/>
    <property type="molecule type" value="Genomic_DNA"/>
</dbReference>
<reference evidence="2" key="1">
    <citation type="journal article" date="2022" name="bioRxiv">
        <title>Sequencing and chromosome-scale assembly of the giantPleurodeles waltlgenome.</title>
        <authorList>
            <person name="Brown T."/>
            <person name="Elewa A."/>
            <person name="Iarovenko S."/>
            <person name="Subramanian E."/>
            <person name="Araus A.J."/>
            <person name="Petzold A."/>
            <person name="Susuki M."/>
            <person name="Suzuki K.-i.T."/>
            <person name="Hayashi T."/>
            <person name="Toyoda A."/>
            <person name="Oliveira C."/>
            <person name="Osipova E."/>
            <person name="Leigh N.D."/>
            <person name="Simon A."/>
            <person name="Yun M.H."/>
        </authorList>
    </citation>
    <scope>NUCLEOTIDE SEQUENCE</scope>
    <source>
        <strain evidence="2">20211129_DDA</strain>
        <tissue evidence="2">Liver</tissue>
    </source>
</reference>
<feature type="compositionally biased region" description="Basic and acidic residues" evidence="1">
    <location>
        <begin position="1"/>
        <end position="11"/>
    </location>
</feature>
<protein>
    <submittedName>
        <fullName evidence="2">Uncharacterized protein</fullName>
    </submittedName>
</protein>
<proteinExistence type="predicted"/>
<dbReference type="Proteomes" id="UP001066276">
    <property type="component" value="Chromosome 4_1"/>
</dbReference>
<gene>
    <name evidence="2" type="ORF">NDU88_002652</name>
</gene>
<organism evidence="2 3">
    <name type="scientific">Pleurodeles waltl</name>
    <name type="common">Iberian ribbed newt</name>
    <dbReference type="NCBI Taxonomy" id="8319"/>
    <lineage>
        <taxon>Eukaryota</taxon>
        <taxon>Metazoa</taxon>
        <taxon>Chordata</taxon>
        <taxon>Craniata</taxon>
        <taxon>Vertebrata</taxon>
        <taxon>Euteleostomi</taxon>
        <taxon>Amphibia</taxon>
        <taxon>Batrachia</taxon>
        <taxon>Caudata</taxon>
        <taxon>Salamandroidea</taxon>
        <taxon>Salamandridae</taxon>
        <taxon>Pleurodelinae</taxon>
        <taxon>Pleurodeles</taxon>
    </lineage>
</organism>
<dbReference type="AlphaFoldDB" id="A0AAV7T303"/>
<evidence type="ECO:0000256" key="1">
    <source>
        <dbReference type="SAM" id="MobiDB-lite"/>
    </source>
</evidence>
<accession>A0AAV7T303</accession>
<keyword evidence="3" id="KW-1185">Reference proteome</keyword>
<evidence type="ECO:0000313" key="2">
    <source>
        <dbReference type="EMBL" id="KAJ1170780.1"/>
    </source>
</evidence>
<name>A0AAV7T303_PLEWA</name>